<dbReference type="AlphaFoldDB" id="A0A2T9ZDT1"/>
<dbReference type="OrthoDB" id="5531344at2759"/>
<protein>
    <submittedName>
        <fullName evidence="1">Uncharacterized protein</fullName>
    </submittedName>
</protein>
<name>A0A2T9ZDT1_9FUNG</name>
<comment type="caution">
    <text evidence="1">The sequence shown here is derived from an EMBL/GenBank/DDBJ whole genome shotgun (WGS) entry which is preliminary data.</text>
</comment>
<keyword evidence="2" id="KW-1185">Reference proteome</keyword>
<dbReference type="Proteomes" id="UP000245609">
    <property type="component" value="Unassembled WGS sequence"/>
</dbReference>
<proteinExistence type="predicted"/>
<sequence length="331" mass="37834">MEIIDATFTFKALALESNIFQKRIHRKRLIFALEKLVYSLKDTKINLEKDNESATWIYGPQPSNQEFVSDNLNPTIKKKAENLARNVVQDTSSNTMLAERMDNFIETQMAYINESNNQEFLSVAKGRTFSSARVNPNQINRGIQIQRDVVDNSEYFKTTYRDTSAKPTFGDPKPINKLFGLDERLGNIETHLNKFSVYDRVSTLEQRLMQIERDFPQIAKMNFIQPGLKNPNEKRTQTSVKKKSGLIIAEFPNIFSKNKATENTNITVESSKSESVNRITAICPKNAYFGLSASNFKKLKTRTGRSSQGQLRYLKSKLKKYNSLTSAIAEI</sequence>
<evidence type="ECO:0000313" key="2">
    <source>
        <dbReference type="Proteomes" id="UP000245609"/>
    </source>
</evidence>
<gene>
    <name evidence="1" type="ORF">BB560_002827</name>
</gene>
<accession>A0A2T9ZDT1</accession>
<dbReference type="EMBL" id="MBFS01000354">
    <property type="protein sequence ID" value="PVV02710.1"/>
    <property type="molecule type" value="Genomic_DNA"/>
</dbReference>
<evidence type="ECO:0000313" key="1">
    <source>
        <dbReference type="EMBL" id="PVV02710.1"/>
    </source>
</evidence>
<reference evidence="1 2" key="1">
    <citation type="journal article" date="2018" name="MBio">
        <title>Comparative Genomics Reveals the Core Gene Toolbox for the Fungus-Insect Symbiosis.</title>
        <authorList>
            <person name="Wang Y."/>
            <person name="Stata M."/>
            <person name="Wang W."/>
            <person name="Stajich J.E."/>
            <person name="White M.M."/>
            <person name="Moncalvo J.M."/>
        </authorList>
    </citation>
    <scope>NUCLEOTIDE SEQUENCE [LARGE SCALE GENOMIC DNA]</scope>
    <source>
        <strain evidence="1 2">SC-DP-2</strain>
    </source>
</reference>
<dbReference type="STRING" id="133381.A0A2T9ZDT1"/>
<feature type="non-terminal residue" evidence="1">
    <location>
        <position position="331"/>
    </location>
</feature>
<organism evidence="1 2">
    <name type="scientific">Smittium megazygosporum</name>
    <dbReference type="NCBI Taxonomy" id="133381"/>
    <lineage>
        <taxon>Eukaryota</taxon>
        <taxon>Fungi</taxon>
        <taxon>Fungi incertae sedis</taxon>
        <taxon>Zoopagomycota</taxon>
        <taxon>Kickxellomycotina</taxon>
        <taxon>Harpellomycetes</taxon>
        <taxon>Harpellales</taxon>
        <taxon>Legeriomycetaceae</taxon>
        <taxon>Smittium</taxon>
    </lineage>
</organism>